<dbReference type="SUPFAM" id="SSF88713">
    <property type="entry name" value="Glycoside hydrolase/deacetylase"/>
    <property type="match status" value="1"/>
</dbReference>
<proteinExistence type="predicted"/>
<dbReference type="InterPro" id="IPR050248">
    <property type="entry name" value="Polysacc_deacetylase_ArnD"/>
</dbReference>
<dbReference type="InterPro" id="IPR002509">
    <property type="entry name" value="NODB_dom"/>
</dbReference>
<sequence>MNYWYKPLLFFVCILFLPPLTNAREIALTFDDAPTPDSALMTGAERTQKIISALQETGVKDALFYVKAGFINPQNAERLKQYTAAGFHLANHSFSHQSANQIDEKAYLMDVYHAHLALKDFDNLLNYHRFPYLHYGNDLVAINKLQDLLGELGYKDGYVTVDNFDWYISSLITKVVEEGKQIDYDKTREFYVNTLYDTIEFYDAVAQQTLKRSPRHVLLLHENDAAALFVGDLIKHLRNKGWNIISPQRAYEDPIAENFPQTAFHKQGRVAAIANSKGVAESALRHPAENEAYLLKAFDDAGIIIKTGETKTGVAETE</sequence>
<keyword evidence="6" id="KW-1185">Reference proteome</keyword>
<evidence type="ECO:0000259" key="4">
    <source>
        <dbReference type="PROSITE" id="PS51677"/>
    </source>
</evidence>
<evidence type="ECO:0000256" key="3">
    <source>
        <dbReference type="SAM" id="SignalP"/>
    </source>
</evidence>
<dbReference type="PROSITE" id="PS51677">
    <property type="entry name" value="NODB"/>
    <property type="match status" value="1"/>
</dbReference>
<keyword evidence="3" id="KW-0732">Signal</keyword>
<dbReference type="PANTHER" id="PTHR10587:SF133">
    <property type="entry name" value="CHITIN DEACETYLASE 1-RELATED"/>
    <property type="match status" value="1"/>
</dbReference>
<evidence type="ECO:0000256" key="1">
    <source>
        <dbReference type="ARBA" id="ARBA00022723"/>
    </source>
</evidence>
<evidence type="ECO:0000313" key="6">
    <source>
        <dbReference type="Proteomes" id="UP000652567"/>
    </source>
</evidence>
<accession>A0A928YSH9</accession>
<dbReference type="Proteomes" id="UP000652567">
    <property type="component" value="Unassembled WGS sequence"/>
</dbReference>
<feature type="domain" description="NodB homology" evidence="4">
    <location>
        <begin position="24"/>
        <end position="245"/>
    </location>
</feature>
<dbReference type="GO" id="GO:0046872">
    <property type="term" value="F:metal ion binding"/>
    <property type="evidence" value="ECO:0007669"/>
    <property type="project" value="UniProtKB-KW"/>
</dbReference>
<keyword evidence="2" id="KW-0378">Hydrolase</keyword>
<gene>
    <name evidence="5" type="ORF">C4F51_01100</name>
</gene>
<feature type="chain" id="PRO_5037274387" evidence="3">
    <location>
        <begin position="24"/>
        <end position="318"/>
    </location>
</feature>
<feature type="signal peptide" evidence="3">
    <location>
        <begin position="1"/>
        <end position="23"/>
    </location>
</feature>
<dbReference type="AlphaFoldDB" id="A0A928YSH9"/>
<dbReference type="InterPro" id="IPR011330">
    <property type="entry name" value="Glyco_hydro/deAcase_b/a-brl"/>
</dbReference>
<name>A0A928YSH9_9GAMM</name>
<reference evidence="5" key="1">
    <citation type="submission" date="2018-07" db="EMBL/GenBank/DDBJ databases">
        <title>Genome assembly of strain Ka43.</title>
        <authorList>
            <person name="Kukolya J."/>
            <person name="Nagy I."/>
            <person name="Horvath B."/>
            <person name="Toth A."/>
        </authorList>
    </citation>
    <scope>NUCLEOTIDE SEQUENCE</scope>
    <source>
        <strain evidence="5">KB43</strain>
    </source>
</reference>
<dbReference type="PANTHER" id="PTHR10587">
    <property type="entry name" value="GLYCOSYL TRANSFERASE-RELATED"/>
    <property type="match status" value="1"/>
</dbReference>
<protein>
    <submittedName>
        <fullName evidence="5">Polysaccharide deacetylase</fullName>
    </submittedName>
</protein>
<dbReference type="Gene3D" id="3.20.20.370">
    <property type="entry name" value="Glycoside hydrolase/deacetylase"/>
    <property type="match status" value="1"/>
</dbReference>
<dbReference type="GO" id="GO:0005975">
    <property type="term" value="P:carbohydrate metabolic process"/>
    <property type="evidence" value="ECO:0007669"/>
    <property type="project" value="InterPro"/>
</dbReference>
<dbReference type="GO" id="GO:0016810">
    <property type="term" value="F:hydrolase activity, acting on carbon-nitrogen (but not peptide) bonds"/>
    <property type="evidence" value="ECO:0007669"/>
    <property type="project" value="InterPro"/>
</dbReference>
<evidence type="ECO:0000256" key="2">
    <source>
        <dbReference type="ARBA" id="ARBA00022801"/>
    </source>
</evidence>
<organism evidence="5 6">
    <name type="scientific">Cellvibrio polysaccharolyticus</name>
    <dbReference type="NCBI Taxonomy" id="2082724"/>
    <lineage>
        <taxon>Bacteria</taxon>
        <taxon>Pseudomonadati</taxon>
        <taxon>Pseudomonadota</taxon>
        <taxon>Gammaproteobacteria</taxon>
        <taxon>Cellvibrionales</taxon>
        <taxon>Cellvibrionaceae</taxon>
        <taxon>Cellvibrio</taxon>
    </lineage>
</organism>
<dbReference type="EMBL" id="PRDL01000001">
    <property type="protein sequence ID" value="MBE8715782.1"/>
    <property type="molecule type" value="Genomic_DNA"/>
</dbReference>
<dbReference type="GO" id="GO:0016020">
    <property type="term" value="C:membrane"/>
    <property type="evidence" value="ECO:0007669"/>
    <property type="project" value="TreeGrafter"/>
</dbReference>
<evidence type="ECO:0000313" key="5">
    <source>
        <dbReference type="EMBL" id="MBE8715782.1"/>
    </source>
</evidence>
<keyword evidence="1" id="KW-0479">Metal-binding</keyword>
<comment type="caution">
    <text evidence="5">The sequence shown here is derived from an EMBL/GenBank/DDBJ whole genome shotgun (WGS) entry which is preliminary data.</text>
</comment>
<dbReference type="Pfam" id="PF01522">
    <property type="entry name" value="Polysacc_deac_1"/>
    <property type="match status" value="1"/>
</dbReference>